<protein>
    <recommendedName>
        <fullName evidence="4">DUF2795 domain-containing protein</fullName>
    </recommendedName>
</protein>
<feature type="compositionally biased region" description="Basic and acidic residues" evidence="1">
    <location>
        <begin position="7"/>
        <end position="23"/>
    </location>
</feature>
<accession>A0A0K8MDC7</accession>
<evidence type="ECO:0000313" key="2">
    <source>
        <dbReference type="EMBL" id="GAO98545.1"/>
    </source>
</evidence>
<evidence type="ECO:0008006" key="4">
    <source>
        <dbReference type="Google" id="ProtNLM"/>
    </source>
</evidence>
<evidence type="ECO:0000256" key="1">
    <source>
        <dbReference type="SAM" id="MobiDB-lite"/>
    </source>
</evidence>
<reference evidence="2 3" key="1">
    <citation type="submission" date="2015-03" db="EMBL/GenBank/DDBJ databases">
        <title>Caedibacter varicaedens, whole genome shotgun sequence.</title>
        <authorList>
            <person name="Suzuki H."/>
            <person name="Dapper A.L."/>
            <person name="Gibson A.K."/>
            <person name="Jackson C."/>
            <person name="Lee H."/>
            <person name="Pejaver V.R."/>
            <person name="Doak T."/>
            <person name="Lynch M."/>
        </authorList>
    </citation>
    <scope>NUCLEOTIDE SEQUENCE [LARGE SCALE GENOMIC DNA]</scope>
</reference>
<dbReference type="AlphaFoldDB" id="A0A0K8MDC7"/>
<keyword evidence="3" id="KW-1185">Reference proteome</keyword>
<dbReference type="InterPro" id="IPR021527">
    <property type="entry name" value="DUF2795"/>
</dbReference>
<comment type="caution">
    <text evidence="2">The sequence shown here is derived from an EMBL/GenBank/DDBJ whole genome shotgun (WGS) entry which is preliminary data.</text>
</comment>
<dbReference type="Pfam" id="PF11387">
    <property type="entry name" value="DUF2795"/>
    <property type="match status" value="1"/>
</dbReference>
<gene>
    <name evidence="2" type="ORF">Cva_01208</name>
</gene>
<feature type="region of interest" description="Disordered" evidence="1">
    <location>
        <begin position="1"/>
        <end position="23"/>
    </location>
</feature>
<dbReference type="STRING" id="1629334.Cva_01208"/>
<organism evidence="2 3">
    <name type="scientific">Caedimonas varicaedens</name>
    <dbReference type="NCBI Taxonomy" id="1629334"/>
    <lineage>
        <taxon>Bacteria</taxon>
        <taxon>Pseudomonadati</taxon>
        <taxon>Pseudomonadota</taxon>
        <taxon>Alphaproteobacteria</taxon>
        <taxon>Holosporales</taxon>
        <taxon>Caedimonadaceae</taxon>
        <taxon>Caedimonas</taxon>
    </lineage>
</organism>
<sequence>MTGTAEGGRKLNEERSENSEKESAAMIERYLKGVSFPAEKEEIIQQAKSNNAPEDVLRVLSRLKEKDYQTAIDVSKEVARVE</sequence>
<dbReference type="Proteomes" id="UP000036771">
    <property type="component" value="Unassembled WGS sequence"/>
</dbReference>
<dbReference type="EMBL" id="BBVC01000067">
    <property type="protein sequence ID" value="GAO98545.1"/>
    <property type="molecule type" value="Genomic_DNA"/>
</dbReference>
<evidence type="ECO:0000313" key="3">
    <source>
        <dbReference type="Proteomes" id="UP000036771"/>
    </source>
</evidence>
<name>A0A0K8MDC7_9PROT</name>
<proteinExistence type="predicted"/>
<dbReference type="OrthoDB" id="3078349at2"/>